<dbReference type="GO" id="GO:0016757">
    <property type="term" value="F:glycosyltransferase activity"/>
    <property type="evidence" value="ECO:0007669"/>
    <property type="project" value="InterPro"/>
</dbReference>
<feature type="non-terminal residue" evidence="2">
    <location>
        <position position="306"/>
    </location>
</feature>
<dbReference type="EMBL" id="LAZR01021240">
    <property type="protein sequence ID" value="KKL86007.1"/>
    <property type="molecule type" value="Genomic_DNA"/>
</dbReference>
<dbReference type="AlphaFoldDB" id="A0A0F9IF07"/>
<proteinExistence type="predicted"/>
<accession>A0A0F9IF07</accession>
<gene>
    <name evidence="2" type="ORF">LCGC14_1949030</name>
</gene>
<feature type="domain" description="Glycosyl transferase family 1" evidence="1">
    <location>
        <begin position="156"/>
        <end position="291"/>
    </location>
</feature>
<evidence type="ECO:0000259" key="1">
    <source>
        <dbReference type="Pfam" id="PF00534"/>
    </source>
</evidence>
<dbReference type="InterPro" id="IPR001296">
    <property type="entry name" value="Glyco_trans_1"/>
</dbReference>
<dbReference type="Pfam" id="PF00534">
    <property type="entry name" value="Glycos_transf_1"/>
    <property type="match status" value="1"/>
</dbReference>
<reference evidence="2" key="1">
    <citation type="journal article" date="2015" name="Nature">
        <title>Complex archaea that bridge the gap between prokaryotes and eukaryotes.</title>
        <authorList>
            <person name="Spang A."/>
            <person name="Saw J.H."/>
            <person name="Jorgensen S.L."/>
            <person name="Zaremba-Niedzwiedzka K."/>
            <person name="Martijn J."/>
            <person name="Lind A.E."/>
            <person name="van Eijk R."/>
            <person name="Schleper C."/>
            <person name="Guy L."/>
            <person name="Ettema T.J."/>
        </authorList>
    </citation>
    <scope>NUCLEOTIDE SEQUENCE</scope>
</reference>
<protein>
    <recommendedName>
        <fullName evidence="1">Glycosyl transferase family 1 domain-containing protein</fullName>
    </recommendedName>
</protein>
<evidence type="ECO:0000313" key="2">
    <source>
        <dbReference type="EMBL" id="KKL86007.1"/>
    </source>
</evidence>
<dbReference type="PANTHER" id="PTHR46656">
    <property type="entry name" value="PUTATIVE-RELATED"/>
    <property type="match status" value="1"/>
</dbReference>
<dbReference type="SUPFAM" id="SSF53756">
    <property type="entry name" value="UDP-Glycosyltransferase/glycogen phosphorylase"/>
    <property type="match status" value="1"/>
</dbReference>
<dbReference type="PANTHER" id="PTHR46656:SF3">
    <property type="entry name" value="PUTATIVE-RELATED"/>
    <property type="match status" value="1"/>
</dbReference>
<comment type="caution">
    <text evidence="2">The sequence shown here is derived from an EMBL/GenBank/DDBJ whole genome shotgun (WGS) entry which is preliminary data.</text>
</comment>
<name>A0A0F9IF07_9ZZZZ</name>
<organism evidence="2">
    <name type="scientific">marine sediment metagenome</name>
    <dbReference type="NCBI Taxonomy" id="412755"/>
    <lineage>
        <taxon>unclassified sequences</taxon>
        <taxon>metagenomes</taxon>
        <taxon>ecological metagenomes</taxon>
    </lineage>
</organism>
<sequence length="306" mass="34908">MAGVKYIGPVFDGSGYAEAARNYVLSLHKKGYPVTLAPISFEQSRPELGKDGEILKSLVNADIQYDKLIVHSTPDLWERWTQFEMNKYIIGYTVWETSKIVPSWAQACNKVDEVWLPSEWNMQIFRDSGVTVPLYKIPHAIDVPNLDEIQKFNLENIPQNAYIFYSIFQWQERKNPYGLLAAYNAAFSGVDDVVLILKTYNRDQGNDLEAMKKLILDFRKYIHLDNYPKIMLIVENMSREGIIALHNRGDCFVLLQRSEGWGLPHFEAAACGNPVITPGYGGQVDFLNEENSYLTDYTLCPVTGMT</sequence>
<dbReference type="Gene3D" id="3.40.50.2000">
    <property type="entry name" value="Glycogen Phosphorylase B"/>
    <property type="match status" value="1"/>
</dbReference>